<reference evidence="4" key="1">
    <citation type="journal article" date="2019" name="Int. J. Syst. Evol. Microbiol.">
        <title>The Global Catalogue of Microorganisms (GCM) 10K type strain sequencing project: providing services to taxonomists for standard genome sequencing and annotation.</title>
        <authorList>
            <consortium name="The Broad Institute Genomics Platform"/>
            <consortium name="The Broad Institute Genome Sequencing Center for Infectious Disease"/>
            <person name="Wu L."/>
            <person name="Ma J."/>
        </authorList>
    </citation>
    <scope>NUCLEOTIDE SEQUENCE [LARGE SCALE GENOMIC DNA]</scope>
    <source>
        <strain evidence="4">ZS-35-S2</strain>
    </source>
</reference>
<name>A0ABW1KJN5_9ACTN</name>
<sequence length="157" mass="16037">MRPGRLALVACLALPPLAACYSGPATPTATPPGYSCCTALDVETHYQPGQTLTLHWTVVPGRGSPRIAPQVELTARLTGPYPDSAALKAATSDRNGAGEVTYPAAPVRPTGAVDERPVSVIQIGTDARPGLYNLAWSAAESGGAFSGASVIQVVAKA</sequence>
<feature type="chain" id="PRO_5047107759" description="Lipoprotein" evidence="2">
    <location>
        <begin position="19"/>
        <end position="157"/>
    </location>
</feature>
<dbReference type="RefSeq" id="WP_377428794.1">
    <property type="nucleotide sequence ID" value="NZ_JBHSPR010000037.1"/>
</dbReference>
<evidence type="ECO:0008006" key="5">
    <source>
        <dbReference type="Google" id="ProtNLM"/>
    </source>
</evidence>
<evidence type="ECO:0000313" key="4">
    <source>
        <dbReference type="Proteomes" id="UP001596203"/>
    </source>
</evidence>
<organism evidence="3 4">
    <name type="scientific">Plantactinospora solaniradicis</name>
    <dbReference type="NCBI Taxonomy" id="1723736"/>
    <lineage>
        <taxon>Bacteria</taxon>
        <taxon>Bacillati</taxon>
        <taxon>Actinomycetota</taxon>
        <taxon>Actinomycetes</taxon>
        <taxon>Micromonosporales</taxon>
        <taxon>Micromonosporaceae</taxon>
        <taxon>Plantactinospora</taxon>
    </lineage>
</organism>
<comment type="caution">
    <text evidence="3">The sequence shown here is derived from an EMBL/GenBank/DDBJ whole genome shotgun (WGS) entry which is preliminary data.</text>
</comment>
<feature type="region of interest" description="Disordered" evidence="1">
    <location>
        <begin position="90"/>
        <end position="109"/>
    </location>
</feature>
<keyword evidence="2" id="KW-0732">Signal</keyword>
<protein>
    <recommendedName>
        <fullName evidence="5">Lipoprotein</fullName>
    </recommendedName>
</protein>
<proteinExistence type="predicted"/>
<gene>
    <name evidence="3" type="ORF">ACFP2T_33255</name>
</gene>
<accession>A0ABW1KJN5</accession>
<dbReference type="Proteomes" id="UP001596203">
    <property type="component" value="Unassembled WGS sequence"/>
</dbReference>
<dbReference type="EMBL" id="JBHSPR010000037">
    <property type="protein sequence ID" value="MFC6021028.1"/>
    <property type="molecule type" value="Genomic_DNA"/>
</dbReference>
<feature type="signal peptide" evidence="2">
    <location>
        <begin position="1"/>
        <end position="18"/>
    </location>
</feature>
<evidence type="ECO:0000256" key="1">
    <source>
        <dbReference type="SAM" id="MobiDB-lite"/>
    </source>
</evidence>
<evidence type="ECO:0000256" key="2">
    <source>
        <dbReference type="SAM" id="SignalP"/>
    </source>
</evidence>
<evidence type="ECO:0000313" key="3">
    <source>
        <dbReference type="EMBL" id="MFC6021028.1"/>
    </source>
</evidence>
<keyword evidence="4" id="KW-1185">Reference proteome</keyword>